<evidence type="ECO:0000313" key="2">
    <source>
        <dbReference type="EMBL" id="SFF57578.1"/>
    </source>
</evidence>
<protein>
    <recommendedName>
        <fullName evidence="1">SipL SPOCS domain-containing protein</fullName>
    </recommendedName>
</protein>
<dbReference type="AlphaFoldDB" id="A0A1I2JTZ0"/>
<dbReference type="Pfam" id="PF12673">
    <property type="entry name" value="SipL"/>
    <property type="match status" value="1"/>
</dbReference>
<evidence type="ECO:0000259" key="1">
    <source>
        <dbReference type="Pfam" id="PF12673"/>
    </source>
</evidence>
<reference evidence="3" key="1">
    <citation type="submission" date="2016-10" db="EMBL/GenBank/DDBJ databases">
        <authorList>
            <person name="Varghese N."/>
            <person name="Submissions S."/>
        </authorList>
    </citation>
    <scope>NUCLEOTIDE SEQUENCE [LARGE SCALE GENOMIC DNA]</scope>
    <source>
        <strain evidence="3">FP5</strain>
    </source>
</reference>
<organism evidence="2 3">
    <name type="scientific">Halobacillus alkaliphilus</name>
    <dbReference type="NCBI Taxonomy" id="396056"/>
    <lineage>
        <taxon>Bacteria</taxon>
        <taxon>Bacillati</taxon>
        <taxon>Bacillota</taxon>
        <taxon>Bacilli</taxon>
        <taxon>Bacillales</taxon>
        <taxon>Bacillaceae</taxon>
        <taxon>Halobacillus</taxon>
    </lineage>
</organism>
<dbReference type="EMBL" id="FOOG01000002">
    <property type="protein sequence ID" value="SFF57578.1"/>
    <property type="molecule type" value="Genomic_DNA"/>
</dbReference>
<keyword evidence="3" id="KW-1185">Reference proteome</keyword>
<accession>A0A1I2JTZ0</accession>
<feature type="domain" description="SipL SPOCS" evidence="1">
    <location>
        <begin position="47"/>
        <end position="117"/>
    </location>
</feature>
<gene>
    <name evidence="2" type="ORF">SAMN05216353_10286</name>
</gene>
<evidence type="ECO:0000313" key="3">
    <source>
        <dbReference type="Proteomes" id="UP000198897"/>
    </source>
</evidence>
<proteinExistence type="predicted"/>
<dbReference type="Proteomes" id="UP000198897">
    <property type="component" value="Unassembled WGS sequence"/>
</dbReference>
<dbReference type="OrthoDB" id="1716276at2"/>
<dbReference type="InterPro" id="IPR024300">
    <property type="entry name" value="SipL_SPOCS_dom"/>
</dbReference>
<dbReference type="RefSeq" id="WP_089749590.1">
    <property type="nucleotide sequence ID" value="NZ_FOOG01000002.1"/>
</dbReference>
<sequence>MASGFLRDFVQIIGIADPSEFPVIGEDTRYTQFSVLERLEIPEVKPDVEQINTLLIEAEVTSTRNIFTPVGVKVVVEGILRQKVIYTALVEEQSVHSAHFEHPFCTFIDIPLNVPAGQTVPAYLASLGLSINDILASDVNILIEDVEISLLDPRTVSKCVILFVYADLNPDLFPLTCDCSFSAAGLTADITAPVLGDVTATLDVGICPNCDANASFIDLTLSALGVDLLTVAVGSELITDITCSADNTTLTVLAEGVDAGVLGADLNLSLTVDTTADTATLVLSSGAVPILTVPIVGLLGNTITDCP</sequence>
<name>A0A1I2JTZ0_9BACI</name>